<feature type="chain" id="PRO_5001516904" evidence="1">
    <location>
        <begin position="19"/>
        <end position="179"/>
    </location>
</feature>
<accession>A0A023GA74</accession>
<dbReference type="GO" id="GO:0043176">
    <property type="term" value="F:amine binding"/>
    <property type="evidence" value="ECO:0007669"/>
    <property type="project" value="InterPro"/>
</dbReference>
<evidence type="ECO:0000256" key="1">
    <source>
        <dbReference type="SAM" id="SignalP"/>
    </source>
</evidence>
<dbReference type="Pfam" id="PF02098">
    <property type="entry name" value="His_binding"/>
    <property type="match status" value="1"/>
</dbReference>
<dbReference type="SUPFAM" id="SSF50814">
    <property type="entry name" value="Lipocalins"/>
    <property type="match status" value="1"/>
</dbReference>
<dbReference type="InterPro" id="IPR002970">
    <property type="entry name" value="Tick_his-bd"/>
</dbReference>
<dbReference type="InterPro" id="IPR012674">
    <property type="entry name" value="Calycin"/>
</dbReference>
<protein>
    <submittedName>
        <fullName evidence="2">Putative lipocalin-3 1</fullName>
    </submittedName>
</protein>
<dbReference type="AlphaFoldDB" id="A0A023GA74"/>
<organism evidence="2">
    <name type="scientific">Amblyomma triste</name>
    <name type="common">Neotropical tick</name>
    <dbReference type="NCBI Taxonomy" id="251400"/>
    <lineage>
        <taxon>Eukaryota</taxon>
        <taxon>Metazoa</taxon>
        <taxon>Ecdysozoa</taxon>
        <taxon>Arthropoda</taxon>
        <taxon>Chelicerata</taxon>
        <taxon>Arachnida</taxon>
        <taxon>Acari</taxon>
        <taxon>Parasitiformes</taxon>
        <taxon>Ixodida</taxon>
        <taxon>Ixodoidea</taxon>
        <taxon>Ixodidae</taxon>
        <taxon>Amblyomminae</taxon>
        <taxon>Amblyomma</taxon>
    </lineage>
</organism>
<name>A0A023GA74_AMBTT</name>
<keyword evidence="1" id="KW-0732">Signal</keyword>
<evidence type="ECO:0000313" key="2">
    <source>
        <dbReference type="EMBL" id="JAC30749.1"/>
    </source>
</evidence>
<reference evidence="2" key="1">
    <citation type="submission" date="2014-03" db="EMBL/GenBank/DDBJ databases">
        <title>The sialotranscriptome of Amblyomma triste, Amblyomma parvum and Amblyomma cajennense ticks, uncovered by 454-based RNA-seq.</title>
        <authorList>
            <person name="Garcia G.R."/>
            <person name="Gardinassi L.G."/>
            <person name="Ribeiro J.M."/>
            <person name="Anatriello E."/>
            <person name="Ferreira B.R."/>
            <person name="Moreira H.N."/>
            <person name="Mafra C."/>
            <person name="Olegario M.M."/>
            <person name="Szabo P.J."/>
            <person name="Miranda-Santos I.K."/>
            <person name="Maruyama S.R."/>
        </authorList>
    </citation>
    <scope>NUCLEOTIDE SEQUENCE</scope>
    <source>
        <strain evidence="2">Mato Grasso do Sul</strain>
        <tissue evidence="2">Salivary glands</tissue>
    </source>
</reference>
<sequence>MNFFIVPVFSALAAAALGADPTKNDLYKALNTEQRIWTPLRSYERSTNNEKHRCIYAKKTSLQGDNYQFDQYYKHGVEKWVTHHLYGTLIESEKSAILTVKQSPEGHGIQYTLRYWDQNTHCGIVTFKNTEGEDECELHLWEDDLMRSPSQYACEWKYDEICPKAEKYMTYTQECLTSA</sequence>
<feature type="signal peptide" evidence="1">
    <location>
        <begin position="1"/>
        <end position="18"/>
    </location>
</feature>
<dbReference type="EMBL" id="GBBM01004669">
    <property type="protein sequence ID" value="JAC30749.1"/>
    <property type="molecule type" value="mRNA"/>
</dbReference>
<dbReference type="GO" id="GO:0030682">
    <property type="term" value="P:symbiont-mediated perturbation of host defenses"/>
    <property type="evidence" value="ECO:0007669"/>
    <property type="project" value="InterPro"/>
</dbReference>
<dbReference type="Gene3D" id="2.40.128.20">
    <property type="match status" value="1"/>
</dbReference>
<proteinExistence type="evidence at transcript level"/>